<feature type="transmembrane region" description="Helical" evidence="1">
    <location>
        <begin position="36"/>
        <end position="54"/>
    </location>
</feature>
<dbReference type="EMBL" id="MPLS01000004">
    <property type="protein sequence ID" value="ORI98388.1"/>
    <property type="molecule type" value="Genomic_DNA"/>
</dbReference>
<organism evidence="2 3">
    <name type="scientific">Leuconostoc pseudomesenteroides</name>
    <dbReference type="NCBI Taxonomy" id="33968"/>
    <lineage>
        <taxon>Bacteria</taxon>
        <taxon>Bacillati</taxon>
        <taxon>Bacillota</taxon>
        <taxon>Bacilli</taxon>
        <taxon>Lactobacillales</taxon>
        <taxon>Lactobacillaceae</taxon>
        <taxon>Leuconostoc</taxon>
    </lineage>
</organism>
<protein>
    <submittedName>
        <fullName evidence="2">DUF3397 domain-containing protein</fullName>
    </submittedName>
</protein>
<dbReference type="Proteomes" id="UP000192288">
    <property type="component" value="Unassembled WGS sequence"/>
</dbReference>
<feature type="transmembrane region" description="Helical" evidence="1">
    <location>
        <begin position="90"/>
        <end position="111"/>
    </location>
</feature>
<dbReference type="RefSeq" id="WP_004914782.1">
    <property type="nucleotide sequence ID" value="NZ_MPLS01000004.1"/>
</dbReference>
<feature type="transmembrane region" description="Helical" evidence="1">
    <location>
        <begin position="60"/>
        <end position="78"/>
    </location>
</feature>
<keyword evidence="1" id="KW-1133">Transmembrane helix</keyword>
<dbReference type="eggNOG" id="ENOG5030CJ8">
    <property type="taxonomic scope" value="Bacteria"/>
</dbReference>
<accession>A0A1X0VF99</accession>
<proteinExistence type="predicted"/>
<sequence>MQWWYWPLGGLLFCLILIGANQWTAMKKIRLHVLDVITLPVWVIAHYTMGYALGVSYIEWILLFWFAFGAILAWFLLQKNWDWRHFWHRYWQWSGLFGIAVIIVVMILGFINH</sequence>
<evidence type="ECO:0000313" key="2">
    <source>
        <dbReference type="EMBL" id="ORI98388.1"/>
    </source>
</evidence>
<evidence type="ECO:0000313" key="3">
    <source>
        <dbReference type="Proteomes" id="UP000192288"/>
    </source>
</evidence>
<dbReference type="STRING" id="33968.BMS77_01530"/>
<keyword evidence="1" id="KW-0812">Transmembrane</keyword>
<gene>
    <name evidence="2" type="ORF">BMR96_01810</name>
</gene>
<reference evidence="2 3" key="1">
    <citation type="journal article" date="2017" name="Front. Microbiol.">
        <title>Genomic Characterization of Dairy Associated Leuconostoc Species and Diversity of Leuconostocs in Undefined Mixed Mesophilic Starter Cultures.</title>
        <authorList>
            <person name="Frantzen C.A."/>
            <person name="Kot W."/>
            <person name="Pedersen T.B."/>
            <person name="Ardo Y.M."/>
            <person name="Broadbent J.R."/>
            <person name="Neve H."/>
            <person name="Hansen L.H."/>
            <person name="Dal Bello F."/>
            <person name="Ostlie H.M."/>
            <person name="Kleppen H.P."/>
            <person name="Vogensen F.K."/>
            <person name="Holo H."/>
        </authorList>
    </citation>
    <scope>NUCLEOTIDE SEQUENCE [LARGE SCALE GENOMIC DNA]</scope>
    <source>
        <strain evidence="2 3">LMGCF08</strain>
    </source>
</reference>
<evidence type="ECO:0000256" key="1">
    <source>
        <dbReference type="SAM" id="Phobius"/>
    </source>
</evidence>
<dbReference type="AlphaFoldDB" id="A0A1X0VF99"/>
<comment type="caution">
    <text evidence="2">The sequence shown here is derived from an EMBL/GenBank/DDBJ whole genome shotgun (WGS) entry which is preliminary data.</text>
</comment>
<keyword evidence="1" id="KW-0472">Membrane</keyword>
<name>A0A1X0VF99_LEUPS</name>
<feature type="transmembrane region" description="Helical" evidence="1">
    <location>
        <begin position="6"/>
        <end position="24"/>
    </location>
</feature>